<protein>
    <submittedName>
        <fullName evidence="5">SpoIIE family protein phosphatase</fullName>
    </submittedName>
</protein>
<dbReference type="Gene3D" id="3.60.40.10">
    <property type="entry name" value="PPM-type phosphatase domain"/>
    <property type="match status" value="1"/>
</dbReference>
<reference evidence="5 6" key="1">
    <citation type="submission" date="2021-03" db="EMBL/GenBank/DDBJ databases">
        <title>Genomic and phenotypic characterization of Chloracidobacterium isolates provides evidence for multiple species.</title>
        <authorList>
            <person name="Saini M.K."/>
            <person name="Costas A.M.G."/>
            <person name="Tank M."/>
            <person name="Bryant D.A."/>
        </authorList>
    </citation>
    <scope>NUCLEOTIDE SEQUENCE [LARGE SCALE GENOMIC DNA]</scope>
    <source>
        <strain evidence="5 6">N</strain>
    </source>
</reference>
<dbReference type="PANTHER" id="PTHR43156">
    <property type="entry name" value="STAGE II SPORULATION PROTEIN E-RELATED"/>
    <property type="match status" value="1"/>
</dbReference>
<dbReference type="PANTHER" id="PTHR43156:SF9">
    <property type="entry name" value="HAMP DOMAIN-CONTAINING PROTEIN"/>
    <property type="match status" value="1"/>
</dbReference>
<feature type="transmembrane region" description="Helical" evidence="3">
    <location>
        <begin position="267"/>
        <end position="287"/>
    </location>
</feature>
<dbReference type="InterPro" id="IPR001932">
    <property type="entry name" value="PPM-type_phosphatase-like_dom"/>
</dbReference>
<keyword evidence="3" id="KW-0472">Membrane</keyword>
<keyword evidence="2" id="KW-0175">Coiled coil</keyword>
<proteinExistence type="predicted"/>
<name>A0ABX8B7Y5_9BACT</name>
<evidence type="ECO:0000313" key="6">
    <source>
        <dbReference type="Proteomes" id="UP000677668"/>
    </source>
</evidence>
<accession>A0ABX8B7Y5</accession>
<keyword evidence="1" id="KW-0378">Hydrolase</keyword>
<gene>
    <name evidence="5" type="ORF">J8C05_13330</name>
</gene>
<keyword evidence="3" id="KW-1133">Transmembrane helix</keyword>
<feature type="domain" description="PPM-type phosphatase" evidence="4">
    <location>
        <begin position="476"/>
        <end position="699"/>
    </location>
</feature>
<dbReference type="EMBL" id="CP072643">
    <property type="protein sequence ID" value="QUV95790.1"/>
    <property type="molecule type" value="Genomic_DNA"/>
</dbReference>
<dbReference type="InterPro" id="IPR008979">
    <property type="entry name" value="Galactose-bd-like_sf"/>
</dbReference>
<keyword evidence="6" id="KW-1185">Reference proteome</keyword>
<keyword evidence="3" id="KW-0812">Transmembrane</keyword>
<evidence type="ECO:0000313" key="5">
    <source>
        <dbReference type="EMBL" id="QUV95790.1"/>
    </source>
</evidence>
<dbReference type="Pfam" id="PF07695">
    <property type="entry name" value="7TMR-DISM_7TM"/>
    <property type="match status" value="1"/>
</dbReference>
<evidence type="ECO:0000256" key="3">
    <source>
        <dbReference type="SAM" id="Phobius"/>
    </source>
</evidence>
<evidence type="ECO:0000256" key="2">
    <source>
        <dbReference type="SAM" id="Coils"/>
    </source>
</evidence>
<feature type="transmembrane region" description="Helical" evidence="3">
    <location>
        <begin position="294"/>
        <end position="317"/>
    </location>
</feature>
<feature type="transmembrane region" description="Helical" evidence="3">
    <location>
        <begin position="385"/>
        <end position="408"/>
    </location>
</feature>
<feature type="transmembrane region" description="Helical" evidence="3">
    <location>
        <begin position="354"/>
        <end position="379"/>
    </location>
</feature>
<dbReference type="Proteomes" id="UP000677668">
    <property type="component" value="Chromosome 2"/>
</dbReference>
<dbReference type="InterPro" id="IPR052016">
    <property type="entry name" value="Bact_Sigma-Reg"/>
</dbReference>
<dbReference type="RefSeq" id="WP_211423988.1">
    <property type="nucleotide sequence ID" value="NZ_CP072643.1"/>
</dbReference>
<dbReference type="SUPFAM" id="SSF49785">
    <property type="entry name" value="Galactose-binding domain-like"/>
    <property type="match status" value="1"/>
</dbReference>
<dbReference type="InterPro" id="IPR011623">
    <property type="entry name" value="7TMR_DISM_rcpt_extracell_dom1"/>
</dbReference>
<feature type="transmembrane region" description="Helical" evidence="3">
    <location>
        <begin position="323"/>
        <end position="342"/>
    </location>
</feature>
<feature type="coiled-coil region" evidence="2">
    <location>
        <begin position="414"/>
        <end position="463"/>
    </location>
</feature>
<sequence length="715" mass="79578">MWRRGWLAGFWVLWLVFSGVAQPETPPETPLSLDEPVKLSVWKYRPGDDPRWADPNLDDRDWKVLHLDTQAFTEAGWRSGPGWYRTTVVVADQSLLGLLVVHAISHSAYEAYVNGHRIGQLGRLAPQPSFPNGFTYAPLRIPAEAYGGQGRLVIAIRTWEKLSPPLVTGGAFYGAQLGHTDRLDRDLQKLRAERMQRDIARVATALTIGFFAVYHLYLYFSLYVYQGRSSQREYLWLSLFAAGYALNSLSLANLLLEYVSLLAYNQLNVVSIQFQLITGTGFLFSFLKLPPPRWVRWFQITLGLVILGTLALPGWFLQGLVRSLIFAVPVAALLGFTSILVGREAWRGNVAARTLCFSMGLIILAEAVQITKTIVLPMVEPQSAVAMWFAGPVAGYLVEISFGALLLTMAGAVARRYRDEIDAVNRNLERLVSERTVEVQRQRDELEQKNQDIEDSLRYAQTMQQAVLPDIKNLHATFAEAFALWKPRDIVSGDFYWFHQTERACLVAVADCTGHGVPGAFMSFIGNDLLTQIVVERKIDDPARILAELDAGVQRALKQGSHESVSVEDGMDIGICRFTADGVTFAGARRPLYAVADGQLTEYAGSRHPIGGRARKPRHFENVAVAVTSPMMLYLTTDGFADQPDAQGKRFKTGPLMQLLRDIATRPAGQQRVALETALDEHQGHTAQRDDITIVGLRLDASLVRWNGSTTHATP</sequence>
<evidence type="ECO:0000259" key="4">
    <source>
        <dbReference type="SMART" id="SM00331"/>
    </source>
</evidence>
<dbReference type="SMART" id="SM00331">
    <property type="entry name" value="PP2C_SIG"/>
    <property type="match status" value="1"/>
</dbReference>
<dbReference type="Pfam" id="PF07228">
    <property type="entry name" value="SpoIIE"/>
    <property type="match status" value="1"/>
</dbReference>
<dbReference type="Gene3D" id="2.60.120.260">
    <property type="entry name" value="Galactose-binding domain-like"/>
    <property type="match status" value="1"/>
</dbReference>
<dbReference type="InterPro" id="IPR036457">
    <property type="entry name" value="PPM-type-like_dom_sf"/>
</dbReference>
<organism evidence="5 6">
    <name type="scientific">Chloracidobacterium sp. N</name>
    <dbReference type="NCBI Taxonomy" id="2821540"/>
    <lineage>
        <taxon>Bacteria</taxon>
        <taxon>Pseudomonadati</taxon>
        <taxon>Acidobacteriota</taxon>
        <taxon>Terriglobia</taxon>
        <taxon>Terriglobales</taxon>
        <taxon>Acidobacteriaceae</taxon>
        <taxon>Chloracidobacterium</taxon>
        <taxon>Chloracidobacterium aggregatum</taxon>
    </lineage>
</organism>
<feature type="transmembrane region" description="Helical" evidence="3">
    <location>
        <begin position="234"/>
        <end position="255"/>
    </location>
</feature>
<evidence type="ECO:0000256" key="1">
    <source>
        <dbReference type="ARBA" id="ARBA00022801"/>
    </source>
</evidence>
<feature type="transmembrane region" description="Helical" evidence="3">
    <location>
        <begin position="199"/>
        <end position="222"/>
    </location>
</feature>